<dbReference type="Proteomes" id="UP000177725">
    <property type="component" value="Unassembled WGS sequence"/>
</dbReference>
<sequence length="174" mass="20430">MSPTSFLNKISLKSRRQILRKNSTDAERKLWTRIRNKQLPGLKFYRQFSVGPYILDFYCPVCRLAIELDGGQHAKIKQKIYDDKRTDFLRCNNISVIRFWDNDVLQNIDGVLKKVELNLTPPRLASLVEAGHPPLKIRGGVKRKTHAESRTSSRHFNSDYRERRKIFNYKKKPA</sequence>
<reference evidence="2 3" key="1">
    <citation type="journal article" date="2016" name="Nat. Commun.">
        <title>Thousands of microbial genomes shed light on interconnected biogeochemical processes in an aquifer system.</title>
        <authorList>
            <person name="Anantharaman K."/>
            <person name="Brown C.T."/>
            <person name="Hug L.A."/>
            <person name="Sharon I."/>
            <person name="Castelle C.J."/>
            <person name="Probst A.J."/>
            <person name="Thomas B.C."/>
            <person name="Singh A."/>
            <person name="Wilkins M.J."/>
            <person name="Karaoz U."/>
            <person name="Brodie E.L."/>
            <person name="Williams K.H."/>
            <person name="Hubbard S.S."/>
            <person name="Banfield J.F."/>
        </authorList>
    </citation>
    <scope>NUCLEOTIDE SEQUENCE [LARGE SCALE GENOMIC DNA]</scope>
</reference>
<proteinExistence type="predicted"/>
<dbReference type="InterPro" id="IPR007569">
    <property type="entry name" value="DUF559"/>
</dbReference>
<evidence type="ECO:0000259" key="1">
    <source>
        <dbReference type="Pfam" id="PF04480"/>
    </source>
</evidence>
<dbReference type="AlphaFoldDB" id="A0A1G2F742"/>
<dbReference type="PANTHER" id="PTHR38590">
    <property type="entry name" value="BLL0828 PROTEIN"/>
    <property type="match status" value="1"/>
</dbReference>
<evidence type="ECO:0000313" key="3">
    <source>
        <dbReference type="Proteomes" id="UP000177725"/>
    </source>
</evidence>
<organism evidence="2 3">
    <name type="scientific">Candidatus Portnoybacteria bacterium RBG_13_41_18</name>
    <dbReference type="NCBI Taxonomy" id="1801991"/>
    <lineage>
        <taxon>Bacteria</taxon>
        <taxon>Candidatus Portnoyibacteriota</taxon>
    </lineage>
</organism>
<dbReference type="Gene3D" id="3.40.960.10">
    <property type="entry name" value="VSR Endonuclease"/>
    <property type="match status" value="1"/>
</dbReference>
<name>A0A1G2F742_9BACT</name>
<dbReference type="InterPro" id="IPR011335">
    <property type="entry name" value="Restrct_endonuc-II-like"/>
</dbReference>
<dbReference type="CDD" id="cd01038">
    <property type="entry name" value="Endonuclease_DUF559"/>
    <property type="match status" value="1"/>
</dbReference>
<comment type="caution">
    <text evidence="2">The sequence shown here is derived from an EMBL/GenBank/DDBJ whole genome shotgun (WGS) entry which is preliminary data.</text>
</comment>
<dbReference type="Pfam" id="PF04480">
    <property type="entry name" value="DUF559"/>
    <property type="match status" value="1"/>
</dbReference>
<dbReference type="PANTHER" id="PTHR38590:SF1">
    <property type="entry name" value="BLL0828 PROTEIN"/>
    <property type="match status" value="1"/>
</dbReference>
<dbReference type="EMBL" id="MHMV01000045">
    <property type="protein sequence ID" value="OGZ33428.1"/>
    <property type="molecule type" value="Genomic_DNA"/>
</dbReference>
<evidence type="ECO:0000313" key="2">
    <source>
        <dbReference type="EMBL" id="OGZ33428.1"/>
    </source>
</evidence>
<feature type="domain" description="DUF559" evidence="1">
    <location>
        <begin position="13"/>
        <end position="117"/>
    </location>
</feature>
<protein>
    <recommendedName>
        <fullName evidence="1">DUF559 domain-containing protein</fullName>
    </recommendedName>
</protein>
<accession>A0A1G2F742</accession>
<gene>
    <name evidence="2" type="ORF">A2174_01160</name>
</gene>
<dbReference type="SUPFAM" id="SSF52980">
    <property type="entry name" value="Restriction endonuclease-like"/>
    <property type="match status" value="1"/>
</dbReference>
<dbReference type="InterPro" id="IPR047216">
    <property type="entry name" value="Endonuclease_DUF559_bact"/>
</dbReference>